<reference evidence="2 3" key="1">
    <citation type="submission" date="2018-04" db="EMBL/GenBank/DDBJ databases">
        <authorList>
            <person name="Vogel A."/>
        </authorList>
    </citation>
    <scope>NUCLEOTIDE SEQUENCE [LARGE SCALE GENOMIC DNA]</scope>
</reference>
<keyword evidence="3" id="KW-1185">Reference proteome</keyword>
<evidence type="ECO:0000256" key="1">
    <source>
        <dbReference type="SAM" id="Coils"/>
    </source>
</evidence>
<name>A0A484KS79_9ASTE</name>
<keyword evidence="1" id="KW-0175">Coiled coil</keyword>
<dbReference type="EMBL" id="OOIL02000613">
    <property type="protein sequence ID" value="VFQ67478.1"/>
    <property type="molecule type" value="Genomic_DNA"/>
</dbReference>
<protein>
    <submittedName>
        <fullName evidence="2">Uncharacterized protein</fullName>
    </submittedName>
</protein>
<proteinExistence type="predicted"/>
<dbReference type="AlphaFoldDB" id="A0A484KS79"/>
<accession>A0A484KS79</accession>
<gene>
    <name evidence="2" type="ORF">CCAM_LOCUS9254</name>
</gene>
<sequence>MARSDEELFQAFCADLNEVGRIDPKWFTRFVKSKSKEKARLEGMMVACRKEAKAAHQKAEMAEEKLIEQYAAFRSLYAKHGGLLKASKEADAQAQEKIQELEGEKAELKEKVVQSAKEIAQLKAELEKEHADQASFAAAWTAQEPEQFVARAIPGWETGIRFF</sequence>
<dbReference type="Proteomes" id="UP000595140">
    <property type="component" value="Unassembled WGS sequence"/>
</dbReference>
<evidence type="ECO:0000313" key="3">
    <source>
        <dbReference type="Proteomes" id="UP000595140"/>
    </source>
</evidence>
<organism evidence="2 3">
    <name type="scientific">Cuscuta campestris</name>
    <dbReference type="NCBI Taxonomy" id="132261"/>
    <lineage>
        <taxon>Eukaryota</taxon>
        <taxon>Viridiplantae</taxon>
        <taxon>Streptophyta</taxon>
        <taxon>Embryophyta</taxon>
        <taxon>Tracheophyta</taxon>
        <taxon>Spermatophyta</taxon>
        <taxon>Magnoliopsida</taxon>
        <taxon>eudicotyledons</taxon>
        <taxon>Gunneridae</taxon>
        <taxon>Pentapetalae</taxon>
        <taxon>asterids</taxon>
        <taxon>lamiids</taxon>
        <taxon>Solanales</taxon>
        <taxon>Convolvulaceae</taxon>
        <taxon>Cuscuteae</taxon>
        <taxon>Cuscuta</taxon>
        <taxon>Cuscuta subgen. Grammica</taxon>
        <taxon>Cuscuta sect. Cleistogrammica</taxon>
    </lineage>
</organism>
<feature type="coiled-coil region" evidence="1">
    <location>
        <begin position="45"/>
        <end position="132"/>
    </location>
</feature>
<evidence type="ECO:0000313" key="2">
    <source>
        <dbReference type="EMBL" id="VFQ67478.1"/>
    </source>
</evidence>